<dbReference type="AlphaFoldDB" id="A0A841FGW0"/>
<protein>
    <submittedName>
        <fullName evidence="2">Uncharacterized protein</fullName>
    </submittedName>
</protein>
<name>A0A841FGW0_9ACTN</name>
<evidence type="ECO:0000256" key="1">
    <source>
        <dbReference type="SAM" id="MobiDB-lite"/>
    </source>
</evidence>
<evidence type="ECO:0000313" key="3">
    <source>
        <dbReference type="Proteomes" id="UP000548476"/>
    </source>
</evidence>
<dbReference type="Proteomes" id="UP000548476">
    <property type="component" value="Unassembled WGS sequence"/>
</dbReference>
<sequence>MAGPVAATPPGPSKPSSSGGVFPEGRLSAARIRSRMLAGS</sequence>
<evidence type="ECO:0000313" key="2">
    <source>
        <dbReference type="EMBL" id="MBB6035104.1"/>
    </source>
</evidence>
<organism evidence="2 3">
    <name type="scientific">Phytomonospora endophytica</name>
    <dbReference type="NCBI Taxonomy" id="714109"/>
    <lineage>
        <taxon>Bacteria</taxon>
        <taxon>Bacillati</taxon>
        <taxon>Actinomycetota</taxon>
        <taxon>Actinomycetes</taxon>
        <taxon>Micromonosporales</taxon>
        <taxon>Micromonosporaceae</taxon>
        <taxon>Phytomonospora</taxon>
    </lineage>
</organism>
<proteinExistence type="predicted"/>
<reference evidence="2 3" key="1">
    <citation type="submission" date="2020-08" db="EMBL/GenBank/DDBJ databases">
        <title>Genomic Encyclopedia of Type Strains, Phase IV (KMG-IV): sequencing the most valuable type-strain genomes for metagenomic binning, comparative biology and taxonomic classification.</title>
        <authorList>
            <person name="Goeker M."/>
        </authorList>
    </citation>
    <scope>NUCLEOTIDE SEQUENCE [LARGE SCALE GENOMIC DNA]</scope>
    <source>
        <strain evidence="2 3">YIM 65646</strain>
    </source>
</reference>
<dbReference type="EMBL" id="JACHGT010000006">
    <property type="protein sequence ID" value="MBB6035104.1"/>
    <property type="molecule type" value="Genomic_DNA"/>
</dbReference>
<accession>A0A841FGW0</accession>
<gene>
    <name evidence="2" type="ORF">HNR73_002961</name>
</gene>
<comment type="caution">
    <text evidence="2">The sequence shown here is derived from an EMBL/GenBank/DDBJ whole genome shotgun (WGS) entry which is preliminary data.</text>
</comment>
<feature type="region of interest" description="Disordered" evidence="1">
    <location>
        <begin position="1"/>
        <end position="27"/>
    </location>
</feature>
<keyword evidence="3" id="KW-1185">Reference proteome</keyword>
<dbReference type="RefSeq" id="WP_260337176.1">
    <property type="nucleotide sequence ID" value="NZ_BONT01000007.1"/>
</dbReference>